<organism evidence="1 2">
    <name type="scientific">Dunaliella salina</name>
    <name type="common">Green alga</name>
    <name type="synonym">Protococcus salinus</name>
    <dbReference type="NCBI Taxonomy" id="3046"/>
    <lineage>
        <taxon>Eukaryota</taxon>
        <taxon>Viridiplantae</taxon>
        <taxon>Chlorophyta</taxon>
        <taxon>core chlorophytes</taxon>
        <taxon>Chlorophyceae</taxon>
        <taxon>CS clade</taxon>
        <taxon>Chlamydomonadales</taxon>
        <taxon>Dunaliellaceae</taxon>
        <taxon>Dunaliella</taxon>
    </lineage>
</organism>
<accession>A0ABQ7G505</accession>
<reference evidence="1" key="1">
    <citation type="submission" date="2017-08" db="EMBL/GenBank/DDBJ databases">
        <authorList>
            <person name="Polle J.E."/>
            <person name="Barry K."/>
            <person name="Cushman J."/>
            <person name="Schmutz J."/>
            <person name="Tran D."/>
            <person name="Hathwaick L.T."/>
            <person name="Yim W.C."/>
            <person name="Jenkins J."/>
            <person name="Mckie-Krisberg Z.M."/>
            <person name="Prochnik S."/>
            <person name="Lindquist E."/>
            <person name="Dockter R.B."/>
            <person name="Adam C."/>
            <person name="Molina H."/>
            <person name="Bunkerborg J."/>
            <person name="Jin E."/>
            <person name="Buchheim M."/>
            <person name="Magnuson J."/>
        </authorList>
    </citation>
    <scope>NUCLEOTIDE SEQUENCE</scope>
    <source>
        <strain evidence="1">CCAP 19/18</strain>
    </source>
</reference>
<proteinExistence type="predicted"/>
<evidence type="ECO:0000313" key="2">
    <source>
        <dbReference type="Proteomes" id="UP000815325"/>
    </source>
</evidence>
<keyword evidence="2" id="KW-1185">Reference proteome</keyword>
<sequence>MAQLEVSAHDAQAHKHQHHAVNFVKACAASIPSNVCFQGFHGCMLFTLKLVFANTQPYWTLMSGSCLHSFLLWTTGTSEAAYPGHTSGKHRKKKEAKQNLDKDHAALEAASGIFGDRGGYVRHELELAKQAGVDDNIVCEQFAQLFYGQHTSIYSSIP</sequence>
<gene>
    <name evidence="1" type="ORF">DUNSADRAFT_15644</name>
</gene>
<name>A0ABQ7G505_DUNSA</name>
<protein>
    <submittedName>
        <fullName evidence="1">Uncharacterized protein</fullName>
    </submittedName>
</protein>
<dbReference type="EMBL" id="MU070126">
    <property type="protein sequence ID" value="KAF5829688.1"/>
    <property type="molecule type" value="Genomic_DNA"/>
</dbReference>
<dbReference type="Proteomes" id="UP000815325">
    <property type="component" value="Unassembled WGS sequence"/>
</dbReference>
<evidence type="ECO:0000313" key="1">
    <source>
        <dbReference type="EMBL" id="KAF5829688.1"/>
    </source>
</evidence>
<comment type="caution">
    <text evidence="1">The sequence shown here is derived from an EMBL/GenBank/DDBJ whole genome shotgun (WGS) entry which is preliminary data.</text>
</comment>